<accession>A0A194AMB3</accession>
<dbReference type="EMBL" id="GELH01000572">
    <property type="protein sequence ID" value="JAS03700.1"/>
    <property type="molecule type" value="Transcribed_RNA"/>
</dbReference>
<sequence>MVILLSTRGTAGSDIWFMYLICAGEGSSLDGQDESVLGETSTKGNESRKRKAKLEVASSSSGKFVVQEMVPPKKRNLTIPDGGTLYEVKESGGSTTIEVLASKSKKMKEVISYEEEDSRPKLNAKQRRRLEREARQKKTGTHFYETANVKNRRRR</sequence>
<name>A0A194AMB3_PINFU</name>
<evidence type="ECO:0000256" key="1">
    <source>
        <dbReference type="SAM" id="MobiDB-lite"/>
    </source>
</evidence>
<evidence type="ECO:0000313" key="2">
    <source>
        <dbReference type="EMBL" id="JAS03700.1"/>
    </source>
</evidence>
<feature type="region of interest" description="Disordered" evidence="1">
    <location>
        <begin position="30"/>
        <end position="54"/>
    </location>
</feature>
<feature type="region of interest" description="Disordered" evidence="1">
    <location>
        <begin position="112"/>
        <end position="155"/>
    </location>
</feature>
<protein>
    <submittedName>
        <fullName evidence="2">Uncharacterized protein</fullName>
    </submittedName>
</protein>
<dbReference type="EMBL" id="GELH01000571">
    <property type="protein sequence ID" value="JAS03701.1"/>
    <property type="molecule type" value="Transcribed_RNA"/>
</dbReference>
<dbReference type="AlphaFoldDB" id="A0A194AMB3"/>
<proteinExistence type="predicted"/>
<organism evidence="2">
    <name type="scientific">Pinctada fucata</name>
    <name type="common">Akoya pearl oyster</name>
    <name type="synonym">Pinctada imbricata fucata</name>
    <dbReference type="NCBI Taxonomy" id="50426"/>
    <lineage>
        <taxon>Eukaryota</taxon>
        <taxon>Metazoa</taxon>
        <taxon>Spiralia</taxon>
        <taxon>Lophotrochozoa</taxon>
        <taxon>Mollusca</taxon>
        <taxon>Bivalvia</taxon>
        <taxon>Autobranchia</taxon>
        <taxon>Pteriomorphia</taxon>
        <taxon>Pterioida</taxon>
        <taxon>Pterioidea</taxon>
        <taxon>Pteriidae</taxon>
        <taxon>Pinctada</taxon>
    </lineage>
</organism>
<reference evidence="2" key="1">
    <citation type="submission" date="2016-03" db="EMBL/GenBank/DDBJ databases">
        <authorList>
            <person name="Ploux O."/>
        </authorList>
    </citation>
    <scope>NUCLEOTIDE SEQUENCE</scope>
    <source>
        <tissue evidence="2">Mantle</tissue>
    </source>
</reference>